<dbReference type="EC" id="2.7.10.1" evidence="4"/>
<evidence type="ECO:0000259" key="2">
    <source>
        <dbReference type="SMART" id="SM00423"/>
    </source>
</evidence>
<evidence type="ECO:0000259" key="3">
    <source>
        <dbReference type="SMART" id="SM00429"/>
    </source>
</evidence>
<evidence type="ECO:0000313" key="5">
    <source>
        <dbReference type="Proteomes" id="UP000683360"/>
    </source>
</evidence>
<accession>A0A8S3V1S1</accession>
<dbReference type="OrthoDB" id="546826at2759"/>
<dbReference type="SMART" id="SM00423">
    <property type="entry name" value="PSI"/>
    <property type="match status" value="1"/>
</dbReference>
<dbReference type="SUPFAM" id="SSF81296">
    <property type="entry name" value="E set domains"/>
    <property type="match status" value="2"/>
</dbReference>
<dbReference type="PANTHER" id="PTHR22625:SF70">
    <property type="entry name" value="PLEXIN A, ISOFORM A"/>
    <property type="match status" value="1"/>
</dbReference>
<dbReference type="AlphaFoldDB" id="A0A8S3V1S1"/>
<keyword evidence="5" id="KW-1185">Reference proteome</keyword>
<dbReference type="GO" id="GO:0005886">
    <property type="term" value="C:plasma membrane"/>
    <property type="evidence" value="ECO:0007669"/>
    <property type="project" value="TreeGrafter"/>
</dbReference>
<dbReference type="Proteomes" id="UP000683360">
    <property type="component" value="Unassembled WGS sequence"/>
</dbReference>
<dbReference type="GO" id="GO:0002116">
    <property type="term" value="C:semaphorin receptor complex"/>
    <property type="evidence" value="ECO:0007669"/>
    <property type="project" value="TreeGrafter"/>
</dbReference>
<name>A0A8S3V1S1_MYTED</name>
<feature type="domain" description="IPT/TIG" evidence="3">
    <location>
        <begin position="196"/>
        <end position="291"/>
    </location>
</feature>
<dbReference type="GO" id="GO:0017154">
    <property type="term" value="F:semaphorin receptor activity"/>
    <property type="evidence" value="ECO:0007669"/>
    <property type="project" value="InterPro"/>
</dbReference>
<dbReference type="InterPro" id="IPR002909">
    <property type="entry name" value="IPT_dom"/>
</dbReference>
<keyword evidence="4" id="KW-0808">Transferase</keyword>
<dbReference type="PANTHER" id="PTHR22625">
    <property type="entry name" value="PLEXIN"/>
    <property type="match status" value="1"/>
</dbReference>
<dbReference type="InterPro" id="IPR014756">
    <property type="entry name" value="Ig_E-set"/>
</dbReference>
<dbReference type="SMART" id="SM00429">
    <property type="entry name" value="IPT"/>
    <property type="match status" value="2"/>
</dbReference>
<dbReference type="SUPFAM" id="SSF101912">
    <property type="entry name" value="Sema domain"/>
    <property type="match status" value="1"/>
</dbReference>
<proteinExistence type="predicted"/>
<protein>
    <submittedName>
        <fullName evidence="4">MET</fullName>
        <ecNumber evidence="4">2.7.10.1</ecNumber>
    </submittedName>
</protein>
<dbReference type="InterPro" id="IPR036352">
    <property type="entry name" value="Semap_dom_sf"/>
</dbReference>
<dbReference type="InterPro" id="IPR015943">
    <property type="entry name" value="WD40/YVTN_repeat-like_dom_sf"/>
</dbReference>
<organism evidence="4 5">
    <name type="scientific">Mytilus edulis</name>
    <name type="common">Blue mussel</name>
    <dbReference type="NCBI Taxonomy" id="6550"/>
    <lineage>
        <taxon>Eukaryota</taxon>
        <taxon>Metazoa</taxon>
        <taxon>Spiralia</taxon>
        <taxon>Lophotrochozoa</taxon>
        <taxon>Mollusca</taxon>
        <taxon>Bivalvia</taxon>
        <taxon>Autobranchia</taxon>
        <taxon>Pteriomorphia</taxon>
        <taxon>Mytilida</taxon>
        <taxon>Mytiloidea</taxon>
        <taxon>Mytilidae</taxon>
        <taxon>Mytilinae</taxon>
        <taxon>Mytilus</taxon>
    </lineage>
</organism>
<dbReference type="EMBL" id="CAJPWZ010002951">
    <property type="protein sequence ID" value="CAG2248819.1"/>
    <property type="molecule type" value="Genomic_DNA"/>
</dbReference>
<keyword evidence="1" id="KW-0325">Glycoprotein</keyword>
<dbReference type="Pfam" id="PF01833">
    <property type="entry name" value="TIG"/>
    <property type="match status" value="2"/>
</dbReference>
<dbReference type="CDD" id="cd00603">
    <property type="entry name" value="IPT_PCSR"/>
    <property type="match status" value="1"/>
</dbReference>
<sequence>MDYGSYEEMPISCKTPAKYNIGIAAHYDVGRQQLYMTFGIRAYNVDHIQADNTQSSVVCVYPIDEMIRKFESEVFVKCFKGTPTWGTPSWQCNITACFAASAILVTSRRGTSYVKFDVSGDRNIPVSNEMVLDKHSNLYLLTGNRVSKLSMMSCKIHQTCGECVTSHDPLGCGWCFDHCSTLIKCKHNMWHNCTCPPFVRYISPANGPLEGSTKLTITGENFGSIVDNDTVSIESEPCLIIHVNDTRITCWTSRVELYVHAAVKVSVTDSTSKSYRIEGISEQKNILFEYTQASIKTIFPMKGPLSGKTMLTITGDKLGIGSNLSVKVGKTKCDIRTQTDTEIVCHTQSCETCVLAFEGENLEITQCRHSGDIVVAIDGAAYQSLEYMTFCYMRNPEIILPPSRNSTMMSGGLRIKIYGNWFDSVTNHSIMISVGDVHIDSSCRMKYSGSMLICLLPDLKKRFKQICRVYSRSNDCIIRQQSSQIIHNHDLS</sequence>
<reference evidence="4" key="1">
    <citation type="submission" date="2021-03" db="EMBL/GenBank/DDBJ databases">
        <authorList>
            <person name="Bekaert M."/>
        </authorList>
    </citation>
    <scope>NUCLEOTIDE SEQUENCE</scope>
</reference>
<dbReference type="InterPro" id="IPR031148">
    <property type="entry name" value="Plexin"/>
</dbReference>
<dbReference type="GO" id="GO:0030334">
    <property type="term" value="P:regulation of cell migration"/>
    <property type="evidence" value="ECO:0007669"/>
    <property type="project" value="TreeGrafter"/>
</dbReference>
<dbReference type="InterPro" id="IPR013783">
    <property type="entry name" value="Ig-like_fold"/>
</dbReference>
<dbReference type="GO" id="GO:0004714">
    <property type="term" value="F:transmembrane receptor protein tyrosine kinase activity"/>
    <property type="evidence" value="ECO:0007669"/>
    <property type="project" value="UniProtKB-EC"/>
</dbReference>
<evidence type="ECO:0000256" key="1">
    <source>
        <dbReference type="ARBA" id="ARBA00023180"/>
    </source>
</evidence>
<feature type="domain" description="PSI" evidence="2">
    <location>
        <begin position="153"/>
        <end position="194"/>
    </location>
</feature>
<dbReference type="Gene3D" id="2.130.10.10">
    <property type="entry name" value="YVTN repeat-like/Quinoprotein amine dehydrogenase"/>
    <property type="match status" value="2"/>
</dbReference>
<evidence type="ECO:0000313" key="4">
    <source>
        <dbReference type="EMBL" id="CAG2248819.1"/>
    </source>
</evidence>
<dbReference type="InterPro" id="IPR016201">
    <property type="entry name" value="PSI"/>
</dbReference>
<gene>
    <name evidence="4" type="ORF">MEDL_60662</name>
</gene>
<dbReference type="Gene3D" id="2.60.40.10">
    <property type="entry name" value="Immunoglobulins"/>
    <property type="match status" value="2"/>
</dbReference>
<comment type="caution">
    <text evidence="4">The sequence shown here is derived from an EMBL/GenBank/DDBJ whole genome shotgun (WGS) entry which is preliminary data.</text>
</comment>
<dbReference type="SUPFAM" id="SSF103575">
    <property type="entry name" value="Plexin repeat"/>
    <property type="match status" value="1"/>
</dbReference>
<feature type="domain" description="IPT/TIG" evidence="3">
    <location>
        <begin position="292"/>
        <end position="393"/>
    </location>
</feature>